<name>A0ABQ3PML3_9ACTN</name>
<keyword evidence="3" id="KW-1185">Reference proteome</keyword>
<dbReference type="Gene3D" id="3.40.50.80">
    <property type="entry name" value="Nucleotide-binding domain of ferredoxin-NADP reductase (FNR) module"/>
    <property type="match status" value="1"/>
</dbReference>
<evidence type="ECO:0000259" key="1">
    <source>
        <dbReference type="Pfam" id="PF04954"/>
    </source>
</evidence>
<feature type="domain" description="SIP-like Rossmann fold" evidence="1">
    <location>
        <begin position="2"/>
        <end position="64"/>
    </location>
</feature>
<protein>
    <recommendedName>
        <fullName evidence="1">SIP-like Rossmann fold domain-containing protein</fullName>
    </recommendedName>
</protein>
<dbReference type="EMBL" id="BNDW01000102">
    <property type="protein sequence ID" value="GHI26268.1"/>
    <property type="molecule type" value="Genomic_DNA"/>
</dbReference>
<reference evidence="2" key="1">
    <citation type="submission" date="2024-05" db="EMBL/GenBank/DDBJ databases">
        <title>Whole genome shotgun sequence of Streptomyces hydrogenans NBRC 13475.</title>
        <authorList>
            <person name="Komaki H."/>
            <person name="Tamura T."/>
        </authorList>
    </citation>
    <scope>NUCLEOTIDE SEQUENCE</scope>
    <source>
        <strain evidence="2">NBRC 13475</strain>
    </source>
</reference>
<comment type="caution">
    <text evidence="2">The sequence shown here is derived from an EMBL/GenBank/DDBJ whole genome shotgun (WGS) entry which is preliminary data.</text>
</comment>
<dbReference type="Pfam" id="PF04954">
    <property type="entry name" value="SIP"/>
    <property type="match status" value="1"/>
</dbReference>
<gene>
    <name evidence="2" type="ORF">Shyd_76390</name>
</gene>
<dbReference type="Proteomes" id="UP001052739">
    <property type="component" value="Unassembled WGS sequence"/>
</dbReference>
<evidence type="ECO:0000313" key="3">
    <source>
        <dbReference type="Proteomes" id="UP001052739"/>
    </source>
</evidence>
<proteinExistence type="predicted"/>
<dbReference type="InterPro" id="IPR007037">
    <property type="entry name" value="SIP_rossman_dom"/>
</dbReference>
<accession>A0ABQ3PML3</accession>
<sequence length="77" mass="8751">MTWHDRVGEPGAALVHALRRAGLGDDTHVWITCEASAVRKARSYLLDDRMLPRPQVTTRGYWRVGEADHPHHDHGED</sequence>
<dbReference type="InterPro" id="IPR039261">
    <property type="entry name" value="FNR_nucleotide-bd"/>
</dbReference>
<evidence type="ECO:0000313" key="2">
    <source>
        <dbReference type="EMBL" id="GHI26268.1"/>
    </source>
</evidence>
<organism evidence="2 3">
    <name type="scientific">Streptomyces hydrogenans</name>
    <dbReference type="NCBI Taxonomy" id="1873719"/>
    <lineage>
        <taxon>Bacteria</taxon>
        <taxon>Bacillati</taxon>
        <taxon>Actinomycetota</taxon>
        <taxon>Actinomycetes</taxon>
        <taxon>Kitasatosporales</taxon>
        <taxon>Streptomycetaceae</taxon>
        <taxon>Streptomyces</taxon>
    </lineage>
</organism>